<evidence type="ECO:0008006" key="16">
    <source>
        <dbReference type="Google" id="ProtNLM"/>
    </source>
</evidence>
<dbReference type="AlphaFoldDB" id="A0A4S4KDH2"/>
<dbReference type="GO" id="GO:0070631">
    <property type="term" value="P:spindle pole body localization"/>
    <property type="evidence" value="ECO:0007669"/>
    <property type="project" value="TreeGrafter"/>
</dbReference>
<keyword evidence="15" id="KW-1185">Reference proteome</keyword>
<dbReference type="GO" id="GO:0030674">
    <property type="term" value="F:protein-macromolecule adaptor activity"/>
    <property type="evidence" value="ECO:0007669"/>
    <property type="project" value="TreeGrafter"/>
</dbReference>
<dbReference type="EMBL" id="SGPJ01000267">
    <property type="protein sequence ID" value="THG96043.1"/>
    <property type="molecule type" value="Genomic_DNA"/>
</dbReference>
<keyword evidence="9" id="KW-0811">Translocation</keyword>
<evidence type="ECO:0000256" key="13">
    <source>
        <dbReference type="SAM" id="Phobius"/>
    </source>
</evidence>
<dbReference type="GO" id="GO:0051028">
    <property type="term" value="P:mRNA transport"/>
    <property type="evidence" value="ECO:0007669"/>
    <property type="project" value="UniProtKB-KW"/>
</dbReference>
<evidence type="ECO:0000256" key="6">
    <source>
        <dbReference type="ARBA" id="ARBA00022816"/>
    </source>
</evidence>
<evidence type="ECO:0000256" key="10">
    <source>
        <dbReference type="ARBA" id="ARBA00023132"/>
    </source>
</evidence>
<evidence type="ECO:0000256" key="12">
    <source>
        <dbReference type="ARBA" id="ARBA00023242"/>
    </source>
</evidence>
<dbReference type="PANTHER" id="PTHR13269">
    <property type="entry name" value="NUCLEOPORIN NDC1"/>
    <property type="match status" value="1"/>
</dbReference>
<keyword evidence="8 13" id="KW-1133">Transmembrane helix</keyword>
<dbReference type="GO" id="GO:0015031">
    <property type="term" value="P:protein transport"/>
    <property type="evidence" value="ECO:0007669"/>
    <property type="project" value="UniProtKB-KW"/>
</dbReference>
<accession>A0A4S4KDH2</accession>
<dbReference type="InterPro" id="IPR019049">
    <property type="entry name" value="Nucleoporin_prot_Ndc1/Nup"/>
</dbReference>
<sequence length="439" mass="49084">MIDRFLVRWKDSLGKPEVRSFMLARVITGALSTVFLAVMSTAAHVLLFGLSRSILLPLLYKLPFLHRILRPVSAHFLRGSWSITLFTKNLALIYRSFTLAFTTAINWEFAESVFDSQVAEPVTVAHATADAALTLVSGITSKDSYYKYFAYTELQHLASDDSAPGSTLRTAMFSDQKYSPSMWATLARETLLALGNDYQLLLRRGAPPTTVPTPAVLPPKLGVPAQVQSTPLQKQAHLKYQSFSVETVKKGEEEIKNIVSVRASEWQARLYGELTRYSPHAVVEIGSRVANWWTRERVNKVVEASLPNRKMDALAIDALCSLVCTSLTEDRYGVVQCDIPRILEALLSFLTAIEDYQSELRTRYPALSQEELDNLSPKELAEKEKIAYDVVKAGDILSEVADPLKEGIVRVVRTFGHRLAAFKFSPRTAKKLQGFVDYS</sequence>
<keyword evidence="6" id="KW-0509">mRNA transport</keyword>
<dbReference type="GO" id="GO:0070762">
    <property type="term" value="C:nuclear pore transmembrane ring"/>
    <property type="evidence" value="ECO:0007669"/>
    <property type="project" value="TreeGrafter"/>
</dbReference>
<keyword evidence="7" id="KW-0653">Protein transport</keyword>
<feature type="transmembrane region" description="Helical" evidence="13">
    <location>
        <begin position="21"/>
        <end position="39"/>
    </location>
</feature>
<dbReference type="GO" id="GO:0005816">
    <property type="term" value="C:spindle pole body"/>
    <property type="evidence" value="ECO:0007669"/>
    <property type="project" value="TreeGrafter"/>
</dbReference>
<keyword evidence="5 13" id="KW-0812">Transmembrane</keyword>
<keyword evidence="12" id="KW-0539">Nucleus</keyword>
<evidence type="ECO:0000256" key="1">
    <source>
        <dbReference type="ARBA" id="ARBA00004232"/>
    </source>
</evidence>
<evidence type="ECO:0000256" key="7">
    <source>
        <dbReference type="ARBA" id="ARBA00022927"/>
    </source>
</evidence>
<evidence type="ECO:0000313" key="15">
    <source>
        <dbReference type="Proteomes" id="UP000309038"/>
    </source>
</evidence>
<evidence type="ECO:0000256" key="3">
    <source>
        <dbReference type="ARBA" id="ARBA00005760"/>
    </source>
</evidence>
<evidence type="ECO:0000256" key="4">
    <source>
        <dbReference type="ARBA" id="ARBA00022448"/>
    </source>
</evidence>
<comment type="similarity">
    <text evidence="3">Belongs to the NDC1 family.</text>
</comment>
<evidence type="ECO:0000256" key="2">
    <source>
        <dbReference type="ARBA" id="ARBA00004567"/>
    </source>
</evidence>
<organism evidence="14 15">
    <name type="scientific">Hermanssonia centrifuga</name>
    <dbReference type="NCBI Taxonomy" id="98765"/>
    <lineage>
        <taxon>Eukaryota</taxon>
        <taxon>Fungi</taxon>
        <taxon>Dikarya</taxon>
        <taxon>Basidiomycota</taxon>
        <taxon>Agaricomycotina</taxon>
        <taxon>Agaricomycetes</taxon>
        <taxon>Polyporales</taxon>
        <taxon>Meruliaceae</taxon>
        <taxon>Hermanssonia</taxon>
    </lineage>
</organism>
<evidence type="ECO:0000256" key="8">
    <source>
        <dbReference type="ARBA" id="ARBA00022989"/>
    </source>
</evidence>
<dbReference type="PANTHER" id="PTHR13269:SF6">
    <property type="entry name" value="NUCLEOPORIN NDC1"/>
    <property type="match status" value="1"/>
</dbReference>
<protein>
    <recommendedName>
        <fullName evidence="16">Nucleoporin NDC1</fullName>
    </recommendedName>
</protein>
<gene>
    <name evidence="14" type="ORF">EW026_g5722</name>
</gene>
<comment type="subcellular location">
    <subcellularLocation>
        <location evidence="1">Nucleus membrane</location>
        <topology evidence="1">Multi-pass membrane protein</topology>
    </subcellularLocation>
    <subcellularLocation>
        <location evidence="2">Nucleus</location>
        <location evidence="2">Nuclear pore complex</location>
    </subcellularLocation>
</comment>
<evidence type="ECO:0000313" key="14">
    <source>
        <dbReference type="EMBL" id="THG96043.1"/>
    </source>
</evidence>
<name>A0A4S4KDH2_9APHY</name>
<evidence type="ECO:0000256" key="9">
    <source>
        <dbReference type="ARBA" id="ARBA00023010"/>
    </source>
</evidence>
<evidence type="ECO:0000256" key="5">
    <source>
        <dbReference type="ARBA" id="ARBA00022692"/>
    </source>
</evidence>
<proteinExistence type="inferred from homology"/>
<comment type="caution">
    <text evidence="14">The sequence shown here is derived from an EMBL/GenBank/DDBJ whole genome shotgun (WGS) entry which is preliminary data.</text>
</comment>
<dbReference type="GO" id="GO:0006999">
    <property type="term" value="P:nuclear pore organization"/>
    <property type="evidence" value="ECO:0007669"/>
    <property type="project" value="TreeGrafter"/>
</dbReference>
<evidence type="ECO:0000256" key="11">
    <source>
        <dbReference type="ARBA" id="ARBA00023136"/>
    </source>
</evidence>
<dbReference type="Proteomes" id="UP000309038">
    <property type="component" value="Unassembled WGS sequence"/>
</dbReference>
<keyword evidence="4" id="KW-0813">Transport</keyword>
<keyword evidence="10" id="KW-0906">Nuclear pore complex</keyword>
<reference evidence="14 15" key="1">
    <citation type="submission" date="2019-02" db="EMBL/GenBank/DDBJ databases">
        <title>Genome sequencing of the rare red list fungi Phlebia centrifuga.</title>
        <authorList>
            <person name="Buettner E."/>
            <person name="Kellner H."/>
        </authorList>
    </citation>
    <scope>NUCLEOTIDE SEQUENCE [LARGE SCALE GENOMIC DNA]</scope>
    <source>
        <strain evidence="14 15">DSM 108282</strain>
    </source>
</reference>
<dbReference type="GO" id="GO:0031965">
    <property type="term" value="C:nuclear membrane"/>
    <property type="evidence" value="ECO:0007669"/>
    <property type="project" value="UniProtKB-SubCell"/>
</dbReference>
<keyword evidence="11 13" id="KW-0472">Membrane</keyword>
<dbReference type="Pfam" id="PF09531">
    <property type="entry name" value="Ndc1_Nup"/>
    <property type="match status" value="1"/>
</dbReference>